<organism evidence="1 2">
    <name type="scientific">Niabella ginsenosidivorans</name>
    <dbReference type="NCBI Taxonomy" id="1176587"/>
    <lineage>
        <taxon>Bacteria</taxon>
        <taxon>Pseudomonadati</taxon>
        <taxon>Bacteroidota</taxon>
        <taxon>Chitinophagia</taxon>
        <taxon>Chitinophagales</taxon>
        <taxon>Chitinophagaceae</taxon>
        <taxon>Niabella</taxon>
    </lineage>
</organism>
<keyword evidence="2" id="KW-1185">Reference proteome</keyword>
<protein>
    <recommendedName>
        <fullName evidence="3">Crp/Fnr family transcriptional regulator</fullName>
    </recommendedName>
</protein>
<evidence type="ECO:0008006" key="3">
    <source>
        <dbReference type="Google" id="ProtNLM"/>
    </source>
</evidence>
<dbReference type="Proteomes" id="UP000077667">
    <property type="component" value="Chromosome"/>
</dbReference>
<reference evidence="1 2" key="1">
    <citation type="submission" date="2016-05" db="EMBL/GenBank/DDBJ databases">
        <title>Niabella ginsenosidivorans BS26 whole genome sequencing.</title>
        <authorList>
            <person name="Im W.T."/>
            <person name="Siddiqi M.Z."/>
        </authorList>
    </citation>
    <scope>NUCLEOTIDE SEQUENCE [LARGE SCALE GENOMIC DNA]</scope>
    <source>
        <strain evidence="1 2">BS26</strain>
    </source>
</reference>
<sequence>MRASAATAEFFRMLVENVATQNIRRTKSLLSLSPEKQFIELFQEKPGLLQRVPQRYIAQYLGIAPESLSRIRKRLLTTRKS</sequence>
<evidence type="ECO:0000313" key="1">
    <source>
        <dbReference type="EMBL" id="ANH80785.1"/>
    </source>
</evidence>
<dbReference type="InterPro" id="IPR014710">
    <property type="entry name" value="RmlC-like_jellyroll"/>
</dbReference>
<dbReference type="STRING" id="1176587.A8C56_07145"/>
<dbReference type="AlphaFoldDB" id="A0A1A9I0C0"/>
<dbReference type="EMBL" id="CP015772">
    <property type="protein sequence ID" value="ANH80785.1"/>
    <property type="molecule type" value="Genomic_DNA"/>
</dbReference>
<proteinExistence type="predicted"/>
<gene>
    <name evidence="1" type="ORF">A8C56_07145</name>
</gene>
<name>A0A1A9I0C0_9BACT</name>
<dbReference type="KEGG" id="nia:A8C56_07145"/>
<dbReference type="Gene3D" id="2.60.120.10">
    <property type="entry name" value="Jelly Rolls"/>
    <property type="match status" value="1"/>
</dbReference>
<evidence type="ECO:0000313" key="2">
    <source>
        <dbReference type="Proteomes" id="UP000077667"/>
    </source>
</evidence>
<accession>A0A1A9I0C0</accession>